<dbReference type="Gene3D" id="3.90.1200.10">
    <property type="match status" value="1"/>
</dbReference>
<evidence type="ECO:0000259" key="1">
    <source>
        <dbReference type="Pfam" id="PF01636"/>
    </source>
</evidence>
<dbReference type="Pfam" id="PF01636">
    <property type="entry name" value="APH"/>
    <property type="match status" value="1"/>
</dbReference>
<dbReference type="GO" id="GO:0004672">
    <property type="term" value="F:protein kinase activity"/>
    <property type="evidence" value="ECO:0007669"/>
    <property type="project" value="InterPro"/>
</dbReference>
<evidence type="ECO:0000313" key="2">
    <source>
        <dbReference type="EMBL" id="SDS54850.1"/>
    </source>
</evidence>
<dbReference type="OrthoDB" id="3676359at2"/>
<dbReference type="InterPro" id="IPR011009">
    <property type="entry name" value="Kinase-like_dom_sf"/>
</dbReference>
<dbReference type="InterPro" id="IPR002575">
    <property type="entry name" value="Aminoglycoside_PTrfase"/>
</dbReference>
<dbReference type="AlphaFoldDB" id="A0A1H1T3U7"/>
<protein>
    <submittedName>
        <fullName evidence="2">Phosphotransferase enzyme family protein</fullName>
    </submittedName>
</protein>
<sequence>MASNGRGAVEQLVWEVNGQTGCGLRVVGTAALGETGGAALVEWPDGRRSVVTPATVPVGVMRQTAGALEVARAHGCPVPRHELVVELSESVVAVVQERLPGEHPVGVDADLVDTLVAANDGFADLLTGRPELVLPEVDFACLGATSVLHEPLEQYSDRSRRLLRQLQQLDQLVPRVPELDLVHSDLTVSNILLEAGRVSGVVDWNNGALRGDRHFALVKLLFDLTWEAAEPSGGRHRVQASGLDRLETVLHDAVDPDRLRSYWAYWTVRMLHWVIPSANTSIIDLHVDLGERGLC</sequence>
<dbReference type="PROSITE" id="PS00109">
    <property type="entry name" value="PROTEIN_KINASE_TYR"/>
    <property type="match status" value="1"/>
</dbReference>
<feature type="domain" description="Aminoglycoside phosphotransferase" evidence="1">
    <location>
        <begin position="58"/>
        <end position="235"/>
    </location>
</feature>
<keyword evidence="2" id="KW-0808">Transferase</keyword>
<accession>A0A1H1T3U7</accession>
<keyword evidence="3" id="KW-1185">Reference proteome</keyword>
<reference evidence="2 3" key="1">
    <citation type="submission" date="2016-10" db="EMBL/GenBank/DDBJ databases">
        <authorList>
            <person name="de Groot N.N."/>
        </authorList>
    </citation>
    <scope>NUCLEOTIDE SEQUENCE [LARGE SCALE GENOMIC DNA]</scope>
    <source>
        <strain evidence="2 3">DSM 21741</strain>
    </source>
</reference>
<dbReference type="RefSeq" id="WP_091412448.1">
    <property type="nucleotide sequence ID" value="NZ_LT629749.1"/>
</dbReference>
<evidence type="ECO:0000313" key="3">
    <source>
        <dbReference type="Proteomes" id="UP000199092"/>
    </source>
</evidence>
<dbReference type="Proteomes" id="UP000199092">
    <property type="component" value="Chromosome I"/>
</dbReference>
<dbReference type="EMBL" id="LT629749">
    <property type="protein sequence ID" value="SDS54850.1"/>
    <property type="molecule type" value="Genomic_DNA"/>
</dbReference>
<organism evidence="2 3">
    <name type="scientific">Friedmanniella luteola</name>
    <dbReference type="NCBI Taxonomy" id="546871"/>
    <lineage>
        <taxon>Bacteria</taxon>
        <taxon>Bacillati</taxon>
        <taxon>Actinomycetota</taxon>
        <taxon>Actinomycetes</taxon>
        <taxon>Propionibacteriales</taxon>
        <taxon>Nocardioidaceae</taxon>
        <taxon>Friedmanniella</taxon>
    </lineage>
</organism>
<gene>
    <name evidence="2" type="ORF">SAMN04488543_1939</name>
</gene>
<dbReference type="SUPFAM" id="SSF56112">
    <property type="entry name" value="Protein kinase-like (PK-like)"/>
    <property type="match status" value="1"/>
</dbReference>
<name>A0A1H1T3U7_9ACTN</name>
<proteinExistence type="predicted"/>
<dbReference type="InterPro" id="IPR008266">
    <property type="entry name" value="Tyr_kinase_AS"/>
</dbReference>